<feature type="compositionally biased region" description="Low complexity" evidence="1">
    <location>
        <begin position="279"/>
        <end position="299"/>
    </location>
</feature>
<feature type="compositionally biased region" description="Polar residues" evidence="1">
    <location>
        <begin position="204"/>
        <end position="217"/>
    </location>
</feature>
<feature type="compositionally biased region" description="Polar residues" evidence="1">
    <location>
        <begin position="249"/>
        <end position="263"/>
    </location>
</feature>
<feature type="signal peptide" evidence="2">
    <location>
        <begin position="1"/>
        <end position="28"/>
    </location>
</feature>
<proteinExistence type="predicted"/>
<gene>
    <name evidence="3" type="ORF">L596_003860</name>
</gene>
<dbReference type="EMBL" id="AZBU02000001">
    <property type="protein sequence ID" value="TMS36775.1"/>
    <property type="molecule type" value="Genomic_DNA"/>
</dbReference>
<feature type="region of interest" description="Disordered" evidence="1">
    <location>
        <begin position="393"/>
        <end position="475"/>
    </location>
</feature>
<dbReference type="AlphaFoldDB" id="A0A4U8UVI3"/>
<feature type="chain" id="PRO_5021001787" evidence="2">
    <location>
        <begin position="29"/>
        <end position="683"/>
    </location>
</feature>
<keyword evidence="2" id="KW-0732">Signal</keyword>
<feature type="region of interest" description="Disordered" evidence="1">
    <location>
        <begin position="487"/>
        <end position="657"/>
    </location>
</feature>
<feature type="compositionally biased region" description="Low complexity" evidence="1">
    <location>
        <begin position="600"/>
        <end position="610"/>
    </location>
</feature>
<feature type="compositionally biased region" description="Polar residues" evidence="1">
    <location>
        <begin position="398"/>
        <end position="408"/>
    </location>
</feature>
<evidence type="ECO:0000313" key="3">
    <source>
        <dbReference type="EMBL" id="TMS36775.1"/>
    </source>
</evidence>
<feature type="compositionally biased region" description="Low complexity" evidence="1">
    <location>
        <begin position="545"/>
        <end position="586"/>
    </location>
</feature>
<feature type="compositionally biased region" description="Polar residues" evidence="1">
    <location>
        <begin position="300"/>
        <end position="328"/>
    </location>
</feature>
<evidence type="ECO:0000256" key="2">
    <source>
        <dbReference type="SAM" id="SignalP"/>
    </source>
</evidence>
<feature type="compositionally biased region" description="Polar residues" evidence="1">
    <location>
        <begin position="487"/>
        <end position="522"/>
    </location>
</feature>
<protein>
    <submittedName>
        <fullName evidence="3">Uncharacterized protein</fullName>
    </submittedName>
</protein>
<feature type="compositionally biased region" description="Polar residues" evidence="1">
    <location>
        <begin position="423"/>
        <end position="449"/>
    </location>
</feature>
<feature type="compositionally biased region" description="Low complexity" evidence="1">
    <location>
        <begin position="218"/>
        <end position="231"/>
    </location>
</feature>
<comment type="caution">
    <text evidence="3">The sequence shown here is derived from an EMBL/GenBank/DDBJ whole genome shotgun (WGS) entry which is preliminary data.</text>
</comment>
<dbReference type="Proteomes" id="UP000298663">
    <property type="component" value="Unassembled WGS sequence"/>
</dbReference>
<name>A0A4U8UVI3_STECR</name>
<feature type="compositionally biased region" description="Polar residues" evidence="1">
    <location>
        <begin position="337"/>
        <end position="366"/>
    </location>
</feature>
<sequence>MARWSQAVRFCRTGLLLVLALTVQNVRSQCCFVVNTPSKLLIYNAASAYLSVPPEAVINGSQLQNAQAPWMPLDQKPWAESRKAYYDQASQNGNLRGNDEQRIYPVKASGRQSVSSQPPFLLGGSQTAEPSSPPKGFYTREPPRFLFSSTPAPYDQNPQSPPPFYQPVPVQFGQGNPGDRPQFNPPPASNSDSFQDSSDRFGGTSYNLPSENHQQNGSVPVFIPVVSSPASNNPTDKNSQAPFVYDQGPSGQQFPTNPNQATPGHQHPAEQKALSYNNPSVQFPYQPQPVPQWQQVTSQNAGQSYISPNSYHHDSSSYAAEQGSQVKSPTPELMPQQERNSQDQPPQQPHLSSQYGNGPNSYNEPSVQHYEGQPIGAFVAPLPRQQDLADANPAQARPSLNQGSQGQPYPSAHTLNGGYYSQDPKTQNQQFMTPNPYHNDNSGYENTLIPTGPLSDVSEGRSPSATQFQSSAQSTMPIQFGYSEQTFSYTESTEPPKRNQANPSSQVQSDHTLYKDNTSNMPVSHPGYEGYPYVADSQTYQEGESPTSSYPQSSMSSSPNTGTTPYFSSTPQESVSSFSPSSLLVTDNSGQPYNSPQRPLLLSKSTSTTSDNQQSGGFPGNSPQMDQSSSRGSNFLYPYNSEGNYNRDGQPQGARGEQFVHGSALPSCVAGSVIAVTLFLNVF</sequence>
<feature type="compositionally biased region" description="Polar residues" evidence="1">
    <location>
        <begin position="110"/>
        <end position="130"/>
    </location>
</feature>
<reference evidence="3 4" key="1">
    <citation type="journal article" date="2015" name="Genome Biol.">
        <title>Comparative genomics of Steinernema reveals deeply conserved gene regulatory networks.</title>
        <authorList>
            <person name="Dillman A.R."/>
            <person name="Macchietto M."/>
            <person name="Porter C.F."/>
            <person name="Rogers A."/>
            <person name="Williams B."/>
            <person name="Antoshechkin I."/>
            <person name="Lee M.M."/>
            <person name="Goodwin Z."/>
            <person name="Lu X."/>
            <person name="Lewis E.E."/>
            <person name="Goodrich-Blair H."/>
            <person name="Stock S.P."/>
            <person name="Adams B.J."/>
            <person name="Sternberg P.W."/>
            <person name="Mortazavi A."/>
        </authorList>
    </citation>
    <scope>NUCLEOTIDE SEQUENCE [LARGE SCALE GENOMIC DNA]</scope>
    <source>
        <strain evidence="3 4">ALL</strain>
    </source>
</reference>
<feature type="compositionally biased region" description="Polar residues" evidence="1">
    <location>
        <begin position="611"/>
        <end position="633"/>
    </location>
</feature>
<accession>A0A4U8UVI3</accession>
<evidence type="ECO:0000313" key="4">
    <source>
        <dbReference type="Proteomes" id="UP000298663"/>
    </source>
</evidence>
<keyword evidence="4" id="KW-1185">Reference proteome</keyword>
<feature type="region of interest" description="Disordered" evidence="1">
    <location>
        <begin position="108"/>
        <end position="368"/>
    </location>
</feature>
<evidence type="ECO:0000256" key="1">
    <source>
        <dbReference type="SAM" id="MobiDB-lite"/>
    </source>
</evidence>
<feature type="compositionally biased region" description="Low complexity" evidence="1">
    <location>
        <begin position="462"/>
        <end position="475"/>
    </location>
</feature>
<reference evidence="3 4" key="2">
    <citation type="journal article" date="2019" name="G3 (Bethesda)">
        <title>Hybrid Assembly of the Genome of the Entomopathogenic Nematode Steinernema carpocapsae Identifies the X-Chromosome.</title>
        <authorList>
            <person name="Serra L."/>
            <person name="Macchietto M."/>
            <person name="Macias-Munoz A."/>
            <person name="McGill C.J."/>
            <person name="Rodriguez I.M."/>
            <person name="Rodriguez B."/>
            <person name="Murad R."/>
            <person name="Mortazavi A."/>
        </authorList>
    </citation>
    <scope>NUCLEOTIDE SEQUENCE [LARGE SCALE GENOMIC DNA]</scope>
    <source>
        <strain evidence="3 4">ALL</strain>
    </source>
</reference>
<organism evidence="3 4">
    <name type="scientific">Steinernema carpocapsae</name>
    <name type="common">Entomopathogenic nematode</name>
    <dbReference type="NCBI Taxonomy" id="34508"/>
    <lineage>
        <taxon>Eukaryota</taxon>
        <taxon>Metazoa</taxon>
        <taxon>Ecdysozoa</taxon>
        <taxon>Nematoda</taxon>
        <taxon>Chromadorea</taxon>
        <taxon>Rhabditida</taxon>
        <taxon>Tylenchina</taxon>
        <taxon>Panagrolaimomorpha</taxon>
        <taxon>Strongyloidoidea</taxon>
        <taxon>Steinernematidae</taxon>
        <taxon>Steinernema</taxon>
    </lineage>
</organism>
<feature type="compositionally biased region" description="Polar residues" evidence="1">
    <location>
        <begin position="587"/>
        <end position="597"/>
    </location>
</feature>
<feature type="compositionally biased region" description="Polar residues" evidence="1">
    <location>
        <begin position="232"/>
        <end position="241"/>
    </location>
</feature>